<gene>
    <name evidence="2" type="ORF">EDD62_1519</name>
</gene>
<reference evidence="2 3" key="1">
    <citation type="submission" date="2018-11" db="EMBL/GenBank/DDBJ databases">
        <title>Genomic Encyclopedia of Type Strains, Phase IV (KMG-IV): sequencing the most valuable type-strain genomes for metagenomic binning, comparative biology and taxonomic classification.</title>
        <authorList>
            <person name="Goeker M."/>
        </authorList>
    </citation>
    <scope>NUCLEOTIDE SEQUENCE [LARGE SCALE GENOMIC DNA]</scope>
    <source>
        <strain evidence="2 3">DSM 29158</strain>
    </source>
</reference>
<dbReference type="Gene3D" id="2.130.10.10">
    <property type="entry name" value="YVTN repeat-like/Quinoprotein amine dehydrogenase"/>
    <property type="match status" value="1"/>
</dbReference>
<dbReference type="Proteomes" id="UP000277108">
    <property type="component" value="Unassembled WGS sequence"/>
</dbReference>
<organism evidence="2 3">
    <name type="scientific">Abyssicoccus albus</name>
    <dbReference type="NCBI Taxonomy" id="1817405"/>
    <lineage>
        <taxon>Bacteria</taxon>
        <taxon>Bacillati</taxon>
        <taxon>Bacillota</taxon>
        <taxon>Bacilli</taxon>
        <taxon>Bacillales</taxon>
        <taxon>Abyssicoccaceae</taxon>
    </lineage>
</organism>
<proteinExistence type="inferred from homology"/>
<dbReference type="PANTHER" id="PTHR30344">
    <property type="entry name" value="6-PHOSPHOGLUCONOLACTONASE-RELATED"/>
    <property type="match status" value="1"/>
</dbReference>
<dbReference type="OrthoDB" id="9790815at2"/>
<accession>A0A3N5BC62</accession>
<dbReference type="InterPro" id="IPR050282">
    <property type="entry name" value="Cycloisomerase_2"/>
</dbReference>
<dbReference type="InterPro" id="IPR015943">
    <property type="entry name" value="WD40/YVTN_repeat-like_dom_sf"/>
</dbReference>
<dbReference type="PANTHER" id="PTHR30344:SF1">
    <property type="entry name" value="6-PHOSPHOGLUCONOLACTONASE"/>
    <property type="match status" value="1"/>
</dbReference>
<protein>
    <submittedName>
        <fullName evidence="2">6-phosphogluconolactonase</fullName>
    </submittedName>
</protein>
<comment type="caution">
    <text evidence="2">The sequence shown here is derived from an EMBL/GenBank/DDBJ whole genome shotgun (WGS) entry which is preliminary data.</text>
</comment>
<dbReference type="Pfam" id="PF10282">
    <property type="entry name" value="Lactonase"/>
    <property type="match status" value="1"/>
</dbReference>
<keyword evidence="3" id="KW-1185">Reference proteome</keyword>
<name>A0A3N5BC62_9BACL</name>
<sequence length="333" mass="37398">MTMKGYFGTYTKRDGEGFYQFDFNEKKGIIESVEVVDSLANSTYLAHTDQAIYAIYKGEHSGIVAYDRSTHNKLNDCLYPCGSGCYLAVTKDQRYVLEASYGDGECRLYKLNEDGSIHDRVDVYKVSGNGPHERQDTAHTHFLDEAPDGYIIGVDLGADKLLTFTIEDEHLNLIQSFDVPEGAGPRHIAWNANGDIAYVFTELSNEILVYRYREGSFEMIERHSTLPVEYTGHSQGAAVRLSHDGKHLYASNRGHQSIAIFGVNGAELNLIDIVSTGGDWPRDFNITKDDQYLIVAHEKSDNVTTFKRDEVTGRLQKLEDEVHVPEAVCVMFT</sequence>
<dbReference type="GO" id="GO:0005829">
    <property type="term" value="C:cytosol"/>
    <property type="evidence" value="ECO:0007669"/>
    <property type="project" value="TreeGrafter"/>
</dbReference>
<dbReference type="InterPro" id="IPR019405">
    <property type="entry name" value="Lactonase_7-beta_prop"/>
</dbReference>
<dbReference type="InterPro" id="IPR011048">
    <property type="entry name" value="Haem_d1_sf"/>
</dbReference>
<dbReference type="SUPFAM" id="SSF51004">
    <property type="entry name" value="C-terminal (heme d1) domain of cytochrome cd1-nitrite reductase"/>
    <property type="match status" value="1"/>
</dbReference>
<dbReference type="EMBL" id="RKRK01000004">
    <property type="protein sequence ID" value="RPF55194.1"/>
    <property type="molecule type" value="Genomic_DNA"/>
</dbReference>
<comment type="similarity">
    <text evidence="1">Belongs to the cycloisomerase 2 family.</text>
</comment>
<evidence type="ECO:0000313" key="2">
    <source>
        <dbReference type="EMBL" id="RPF55194.1"/>
    </source>
</evidence>
<dbReference type="RefSeq" id="WP_123808237.1">
    <property type="nucleotide sequence ID" value="NZ_RKRK01000004.1"/>
</dbReference>
<dbReference type="GO" id="GO:0017057">
    <property type="term" value="F:6-phosphogluconolactonase activity"/>
    <property type="evidence" value="ECO:0007669"/>
    <property type="project" value="TreeGrafter"/>
</dbReference>
<evidence type="ECO:0000313" key="3">
    <source>
        <dbReference type="Proteomes" id="UP000277108"/>
    </source>
</evidence>
<evidence type="ECO:0000256" key="1">
    <source>
        <dbReference type="ARBA" id="ARBA00005564"/>
    </source>
</evidence>
<dbReference type="AlphaFoldDB" id="A0A3N5BC62"/>